<dbReference type="AlphaFoldDB" id="A0A1C4W858"/>
<accession>A0A1C4W858</accession>
<dbReference type="EMBL" id="FMCV01000004">
    <property type="protein sequence ID" value="SCE92390.1"/>
    <property type="molecule type" value="Genomic_DNA"/>
</dbReference>
<keyword evidence="2" id="KW-1185">Reference proteome</keyword>
<dbReference type="Proteomes" id="UP000198551">
    <property type="component" value="Unassembled WGS sequence"/>
</dbReference>
<evidence type="ECO:0000313" key="2">
    <source>
        <dbReference type="Proteomes" id="UP000198551"/>
    </source>
</evidence>
<name>A0A1C4W858_9ACTN</name>
<protein>
    <recommendedName>
        <fullName evidence="3">Monovalent cation:H+ antiporter, CPA1 family</fullName>
    </recommendedName>
</protein>
<dbReference type="RefSeq" id="WP_244166908.1">
    <property type="nucleotide sequence ID" value="NZ_FMCV01000004.1"/>
</dbReference>
<evidence type="ECO:0000313" key="1">
    <source>
        <dbReference type="EMBL" id="SCE92390.1"/>
    </source>
</evidence>
<sequence length="111" mass="12307">MRPAGPPPWPAEAALAALPPAASDVGATQDTVDRLRADYENHLAAARDPGGEDAEGERQAARRLRLRVLDHKRQEISRLRNTRQIDDAVLRQLQAAIDIEEIRLLGPEMQE</sequence>
<evidence type="ECO:0008006" key="3">
    <source>
        <dbReference type="Google" id="ProtNLM"/>
    </source>
</evidence>
<reference evidence="2" key="1">
    <citation type="submission" date="2016-06" db="EMBL/GenBank/DDBJ databases">
        <authorList>
            <person name="Varghese N."/>
        </authorList>
    </citation>
    <scope>NUCLEOTIDE SEQUENCE [LARGE SCALE GENOMIC DNA]</scope>
    <source>
        <strain evidence="2">DSM 45555</strain>
    </source>
</reference>
<proteinExistence type="predicted"/>
<organism evidence="1 2">
    <name type="scientific">Micromonospora marina</name>
    <dbReference type="NCBI Taxonomy" id="307120"/>
    <lineage>
        <taxon>Bacteria</taxon>
        <taxon>Bacillati</taxon>
        <taxon>Actinomycetota</taxon>
        <taxon>Actinomycetes</taxon>
        <taxon>Micromonosporales</taxon>
        <taxon>Micromonosporaceae</taxon>
        <taxon>Micromonospora</taxon>
    </lineage>
</organism>
<gene>
    <name evidence="1" type="ORF">GA0070215_104299</name>
</gene>